<keyword evidence="4" id="KW-0902">Two-component regulatory system</keyword>
<evidence type="ECO:0000313" key="8">
    <source>
        <dbReference type="Proteomes" id="UP000268973"/>
    </source>
</evidence>
<dbReference type="OrthoDB" id="6313555at2"/>
<dbReference type="Proteomes" id="UP000268973">
    <property type="component" value="Unassembled WGS sequence"/>
</dbReference>
<gene>
    <name evidence="7" type="ORF">EJ063_17820</name>
</gene>
<dbReference type="EMBL" id="RXZH01000011">
    <property type="protein sequence ID" value="RTZ14097.1"/>
    <property type="molecule type" value="Genomic_DNA"/>
</dbReference>
<evidence type="ECO:0000256" key="1">
    <source>
        <dbReference type="ARBA" id="ARBA00011245"/>
    </source>
</evidence>
<dbReference type="AlphaFoldDB" id="A0A432CTS4"/>
<evidence type="ECO:0000256" key="5">
    <source>
        <dbReference type="PROSITE-ProRule" id="PRU00110"/>
    </source>
</evidence>
<dbReference type="GO" id="GO:0004672">
    <property type="term" value="F:protein kinase activity"/>
    <property type="evidence" value="ECO:0007669"/>
    <property type="project" value="UniProtKB-ARBA"/>
</dbReference>
<dbReference type="NCBIfam" id="NF041948">
    <property type="entry name" value="Phrelay_LuxU_Vib"/>
    <property type="match status" value="1"/>
</dbReference>
<dbReference type="InterPro" id="IPR053403">
    <property type="entry name" value="QS_phosphorelay_intermediate"/>
</dbReference>
<dbReference type="Gene3D" id="1.20.120.160">
    <property type="entry name" value="HPT domain"/>
    <property type="match status" value="1"/>
</dbReference>
<sequence length="111" mass="12317">MEILNQNKINKLADEIGQDNVPVLLEIFLGELAMYLDNLANKPDSEQEEYLKEISHALKSSAASFGAEALCACSMEIDAEAKSGTALNLEVEKARMVSLLEQTQQRYQQLV</sequence>
<evidence type="ECO:0000313" key="7">
    <source>
        <dbReference type="EMBL" id="RTZ14097.1"/>
    </source>
</evidence>
<evidence type="ECO:0000256" key="4">
    <source>
        <dbReference type="ARBA" id="ARBA00023012"/>
    </source>
</evidence>
<feature type="domain" description="HPt" evidence="6">
    <location>
        <begin position="17"/>
        <end position="111"/>
    </location>
</feature>
<organism evidence="7 8">
    <name type="scientific">Vibrio aquaticus</name>
    <dbReference type="NCBI Taxonomy" id="2496559"/>
    <lineage>
        <taxon>Bacteria</taxon>
        <taxon>Pseudomonadati</taxon>
        <taxon>Pseudomonadota</taxon>
        <taxon>Gammaproteobacteria</taxon>
        <taxon>Vibrionales</taxon>
        <taxon>Vibrionaceae</taxon>
        <taxon>Vibrio</taxon>
    </lineage>
</organism>
<proteinExistence type="predicted"/>
<dbReference type="PROSITE" id="PS50894">
    <property type="entry name" value="HPT"/>
    <property type="match status" value="1"/>
</dbReference>
<evidence type="ECO:0000256" key="2">
    <source>
        <dbReference type="ARBA" id="ARBA00017260"/>
    </source>
</evidence>
<keyword evidence="8" id="KW-1185">Reference proteome</keyword>
<comment type="subunit">
    <text evidence="1">Monomer.</text>
</comment>
<dbReference type="RefSeq" id="WP_126575662.1">
    <property type="nucleotide sequence ID" value="NZ_RXZH01000011.1"/>
</dbReference>
<dbReference type="InterPro" id="IPR036641">
    <property type="entry name" value="HPT_dom_sf"/>
</dbReference>
<keyword evidence="3 5" id="KW-0597">Phosphoprotein</keyword>
<dbReference type="SUPFAM" id="SSF47226">
    <property type="entry name" value="Histidine-containing phosphotransfer domain, HPT domain"/>
    <property type="match status" value="1"/>
</dbReference>
<dbReference type="GO" id="GO:0000160">
    <property type="term" value="P:phosphorelay signal transduction system"/>
    <property type="evidence" value="ECO:0007669"/>
    <property type="project" value="UniProtKB-KW"/>
</dbReference>
<protein>
    <recommendedName>
        <fullName evidence="2">Phosphorelay protein LuxU</fullName>
    </recommendedName>
</protein>
<accession>A0A432CTS4</accession>
<evidence type="ECO:0000259" key="6">
    <source>
        <dbReference type="PROSITE" id="PS50894"/>
    </source>
</evidence>
<reference evidence="7 8" key="1">
    <citation type="submission" date="2018-12" db="EMBL/GenBank/DDBJ databases">
        <title>Vibrio sp. isolated from China Sea.</title>
        <authorList>
            <person name="Li Y."/>
        </authorList>
    </citation>
    <scope>NUCLEOTIDE SEQUENCE [LARGE SCALE GENOMIC DNA]</scope>
    <source>
        <strain evidence="7 8">BEI207</strain>
    </source>
</reference>
<dbReference type="Pfam" id="PF01627">
    <property type="entry name" value="Hpt"/>
    <property type="match status" value="1"/>
</dbReference>
<evidence type="ECO:0000256" key="3">
    <source>
        <dbReference type="ARBA" id="ARBA00022553"/>
    </source>
</evidence>
<comment type="caution">
    <text evidence="7">The sequence shown here is derived from an EMBL/GenBank/DDBJ whole genome shotgun (WGS) entry which is preliminary data.</text>
</comment>
<dbReference type="InterPro" id="IPR008207">
    <property type="entry name" value="Sig_transdc_His_kin_Hpt_dom"/>
</dbReference>
<feature type="modified residue" description="Phosphohistidine" evidence="5">
    <location>
        <position position="56"/>
    </location>
</feature>
<name>A0A432CTS4_9VIBR</name>